<dbReference type="InterPro" id="IPR013783">
    <property type="entry name" value="Ig-like_fold"/>
</dbReference>
<dbReference type="AlphaFoldDB" id="A0A814C3P0"/>
<comment type="caution">
    <text evidence="1">The sequence shown here is derived from an EMBL/GenBank/DDBJ whole genome shotgun (WGS) entry which is preliminary data.</text>
</comment>
<reference evidence="1" key="1">
    <citation type="submission" date="2021-02" db="EMBL/GenBank/DDBJ databases">
        <authorList>
            <person name="Nowell W R."/>
        </authorList>
    </citation>
    <scope>NUCLEOTIDE SEQUENCE</scope>
</reference>
<name>A0A814C3P0_9BILA</name>
<organism evidence="1 2">
    <name type="scientific">Adineta steineri</name>
    <dbReference type="NCBI Taxonomy" id="433720"/>
    <lineage>
        <taxon>Eukaryota</taxon>
        <taxon>Metazoa</taxon>
        <taxon>Spiralia</taxon>
        <taxon>Gnathifera</taxon>
        <taxon>Rotifera</taxon>
        <taxon>Eurotatoria</taxon>
        <taxon>Bdelloidea</taxon>
        <taxon>Adinetida</taxon>
        <taxon>Adinetidae</taxon>
        <taxon>Adineta</taxon>
    </lineage>
</organism>
<protein>
    <recommendedName>
        <fullName evidence="3">Ig-like domain-containing protein</fullName>
    </recommendedName>
</protein>
<dbReference type="Gene3D" id="2.60.40.10">
    <property type="entry name" value="Immunoglobulins"/>
    <property type="match status" value="1"/>
</dbReference>
<evidence type="ECO:0000313" key="1">
    <source>
        <dbReference type="EMBL" id="CAF0938758.1"/>
    </source>
</evidence>
<accession>A0A814C3P0</accession>
<dbReference type="EMBL" id="CAJNOG010000098">
    <property type="protein sequence ID" value="CAF0938758.1"/>
    <property type="molecule type" value="Genomic_DNA"/>
</dbReference>
<dbReference type="SUPFAM" id="SSF48726">
    <property type="entry name" value="Immunoglobulin"/>
    <property type="match status" value="2"/>
</dbReference>
<gene>
    <name evidence="1" type="ORF">JYZ213_LOCUS12605</name>
</gene>
<evidence type="ECO:0008006" key="3">
    <source>
        <dbReference type="Google" id="ProtNLM"/>
    </source>
</evidence>
<evidence type="ECO:0000313" key="2">
    <source>
        <dbReference type="Proteomes" id="UP000663845"/>
    </source>
</evidence>
<dbReference type="InterPro" id="IPR036179">
    <property type="entry name" value="Ig-like_dom_sf"/>
</dbReference>
<dbReference type="Proteomes" id="UP000663845">
    <property type="component" value="Unassembled WGS sequence"/>
</dbReference>
<proteinExistence type="predicted"/>
<sequence length="391" mass="46510">MIHLNEFDRNRDGFYQCHSYNDSTNFRSVFIFSNGNLFDFEYFIYFEIIGARSIDRHWTKLTEFHDNLITTCQPIYFNYGFNEQFIELIDSKQTVRYNRSALLVKHIRSTTHLFCKLYIDTTSVGVRVQTLIKKNFGDPLLSDKYLKDNNYFEMNTNERDVYRIAFEDDSIYLHCPSTTMLPIQWYFLSYNYYLMKNLPTIYDTDTKINSVKITDAGMYICQTENTIHRRIILTILHPPKSPDNIYVQTTHVNLDSKYLLCCHLDGIPYPAYSWSMNTEFQKTSFIWCMKRCCWLHVIYKKYENIICTSANKFGVAKYNIHLIVQDIGLKSTVFYDEPHIYNYNHTDNFNLIRKIEENPTIKPTVITTDMETHSSEIKKNEKIDDEKLIPN</sequence>